<keyword evidence="4 7" id="KW-1133">Transmembrane helix</keyword>
<feature type="compositionally biased region" description="Basic and acidic residues" evidence="6">
    <location>
        <begin position="1"/>
        <end position="10"/>
    </location>
</feature>
<feature type="transmembrane region" description="Helical" evidence="7">
    <location>
        <begin position="281"/>
        <end position="301"/>
    </location>
</feature>
<evidence type="ECO:0000313" key="9">
    <source>
        <dbReference type="EMBL" id="MFD1518256.1"/>
    </source>
</evidence>
<dbReference type="Gene3D" id="1.20.1250.20">
    <property type="entry name" value="MFS general substrate transporter like domains"/>
    <property type="match status" value="1"/>
</dbReference>
<dbReference type="Proteomes" id="UP001597114">
    <property type="component" value="Unassembled WGS sequence"/>
</dbReference>
<evidence type="ECO:0000256" key="6">
    <source>
        <dbReference type="SAM" id="MobiDB-lite"/>
    </source>
</evidence>
<organism evidence="9 10">
    <name type="scientific">Pseudonocardia yunnanensis</name>
    <dbReference type="NCBI Taxonomy" id="58107"/>
    <lineage>
        <taxon>Bacteria</taxon>
        <taxon>Bacillati</taxon>
        <taxon>Actinomycetota</taxon>
        <taxon>Actinomycetes</taxon>
        <taxon>Pseudonocardiales</taxon>
        <taxon>Pseudonocardiaceae</taxon>
        <taxon>Pseudonocardia</taxon>
    </lineage>
</organism>
<feature type="transmembrane region" description="Helical" evidence="7">
    <location>
        <begin position="160"/>
        <end position="179"/>
    </location>
</feature>
<accession>A0ABW4ES85</accession>
<protein>
    <submittedName>
        <fullName evidence="9">MFS transporter</fullName>
    </submittedName>
</protein>
<feature type="transmembrane region" description="Helical" evidence="7">
    <location>
        <begin position="438"/>
        <end position="457"/>
    </location>
</feature>
<keyword evidence="3 7" id="KW-0812">Transmembrane</keyword>
<gene>
    <name evidence="9" type="ORF">ACFSJD_12200</name>
</gene>
<feature type="domain" description="Major facilitator superfamily (MFS) profile" evidence="8">
    <location>
        <begin position="94"/>
        <end position="523"/>
    </location>
</feature>
<evidence type="ECO:0000256" key="2">
    <source>
        <dbReference type="ARBA" id="ARBA00022448"/>
    </source>
</evidence>
<feature type="region of interest" description="Disordered" evidence="6">
    <location>
        <begin position="1"/>
        <end position="42"/>
    </location>
</feature>
<feature type="transmembrane region" description="Helical" evidence="7">
    <location>
        <begin position="219"/>
        <end position="241"/>
    </location>
</feature>
<keyword evidence="2" id="KW-0813">Transport</keyword>
<name>A0ABW4ES85_9PSEU</name>
<feature type="transmembrane region" description="Helical" evidence="7">
    <location>
        <begin position="566"/>
        <end position="584"/>
    </location>
</feature>
<keyword evidence="10" id="KW-1185">Reference proteome</keyword>
<evidence type="ECO:0000256" key="4">
    <source>
        <dbReference type="ARBA" id="ARBA00022989"/>
    </source>
</evidence>
<dbReference type="SUPFAM" id="SSF103473">
    <property type="entry name" value="MFS general substrate transporter"/>
    <property type="match status" value="1"/>
</dbReference>
<dbReference type="EMBL" id="JBHUCO010000012">
    <property type="protein sequence ID" value="MFD1518256.1"/>
    <property type="molecule type" value="Genomic_DNA"/>
</dbReference>
<feature type="region of interest" description="Disordered" evidence="6">
    <location>
        <begin position="65"/>
        <end position="84"/>
    </location>
</feature>
<proteinExistence type="predicted"/>
<feature type="transmembrane region" description="Helical" evidence="7">
    <location>
        <begin position="381"/>
        <end position="402"/>
    </location>
</feature>
<feature type="transmembrane region" description="Helical" evidence="7">
    <location>
        <begin position="130"/>
        <end position="148"/>
    </location>
</feature>
<evidence type="ECO:0000256" key="3">
    <source>
        <dbReference type="ARBA" id="ARBA00022692"/>
    </source>
</evidence>
<comment type="caution">
    <text evidence="9">The sequence shown here is derived from an EMBL/GenBank/DDBJ whole genome shotgun (WGS) entry which is preliminary data.</text>
</comment>
<evidence type="ECO:0000256" key="7">
    <source>
        <dbReference type="SAM" id="Phobius"/>
    </source>
</evidence>
<dbReference type="CDD" id="cd17321">
    <property type="entry name" value="MFS_MMR_MDR_like"/>
    <property type="match status" value="1"/>
</dbReference>
<feature type="transmembrane region" description="Helical" evidence="7">
    <location>
        <begin position="93"/>
        <end position="118"/>
    </location>
</feature>
<dbReference type="InterPro" id="IPR036259">
    <property type="entry name" value="MFS_trans_sf"/>
</dbReference>
<evidence type="ECO:0000256" key="1">
    <source>
        <dbReference type="ARBA" id="ARBA00004651"/>
    </source>
</evidence>
<dbReference type="Gene3D" id="1.20.1720.10">
    <property type="entry name" value="Multidrug resistance protein D"/>
    <property type="match status" value="1"/>
</dbReference>
<evidence type="ECO:0000256" key="5">
    <source>
        <dbReference type="ARBA" id="ARBA00023136"/>
    </source>
</evidence>
<dbReference type="InterPro" id="IPR020846">
    <property type="entry name" value="MFS_dom"/>
</dbReference>
<dbReference type="Pfam" id="PF07690">
    <property type="entry name" value="MFS_1"/>
    <property type="match status" value="1"/>
</dbReference>
<keyword evidence="5 7" id="KW-0472">Membrane</keyword>
<sequence length="605" mass="63433">MSTRSLDRARTASYPAPTENASRSGQATGGRRGSGYARVRSGRGDHRWRIRWSDGRARIDDLRADHARRDGASPMTEAASSSDAEEVRGHQRLLALLLAAAMFVLVVDTSLMNVSIAAVVRDLGTTASGVQSAIALEALVSAAFILIGGKVGDLVGRKRAYVLGLLGYAVGALAMAFAQSLTAVIIFWAVLGGIGASLLLPAMQSLIHGNFEGAAQKQVYALVGAAAAIAAAVGPLLGGFITTYLSWRVGFVLEVVIIAVVLSGIKLVRDVPYTGPRTIDVVGALLSVVGMGGLVLGILVWQEGGESVAALLATGAIALAALAYWLVRRKRAGKPTLIDPDLFTSKLFRFGISQQMLQQIALGGTMIALPIYLQMVLEYNAMQAGLSLAPLSLSMFAIALLAGKKAGQRRPSSIIRLGFALLTVGIAVVIPIVPRAEFGWALIIPLLIAGSGLGLLVSQLNNYTLAPISEERVSEAAGVNSAAGSFGLSFGLAFAGAIMLATLSATFTNMAHASTVLPPPEKERVAQVLEENAQLLTNTQLEQLLVNKPPEIQDEIIRINTDSRPIALQVALLIPLLAGLIGLCNSFRMMRLPDPAPSGSEGLTL</sequence>
<evidence type="ECO:0000313" key="10">
    <source>
        <dbReference type="Proteomes" id="UP001597114"/>
    </source>
</evidence>
<dbReference type="PANTHER" id="PTHR42718">
    <property type="entry name" value="MAJOR FACILITATOR SUPERFAMILY MULTIDRUG TRANSPORTER MFSC"/>
    <property type="match status" value="1"/>
</dbReference>
<feature type="transmembrane region" description="Helical" evidence="7">
    <location>
        <begin position="478"/>
        <end position="501"/>
    </location>
</feature>
<feature type="transmembrane region" description="Helical" evidence="7">
    <location>
        <begin position="247"/>
        <end position="269"/>
    </location>
</feature>
<reference evidence="10" key="1">
    <citation type="journal article" date="2019" name="Int. J. Syst. Evol. Microbiol.">
        <title>The Global Catalogue of Microorganisms (GCM) 10K type strain sequencing project: providing services to taxonomists for standard genome sequencing and annotation.</title>
        <authorList>
            <consortium name="The Broad Institute Genomics Platform"/>
            <consortium name="The Broad Institute Genome Sequencing Center for Infectious Disease"/>
            <person name="Wu L."/>
            <person name="Ma J."/>
        </authorList>
    </citation>
    <scope>NUCLEOTIDE SEQUENCE [LARGE SCALE GENOMIC DNA]</scope>
    <source>
        <strain evidence="10">CCM 7043</strain>
    </source>
</reference>
<feature type="transmembrane region" description="Helical" evidence="7">
    <location>
        <begin position="414"/>
        <end position="432"/>
    </location>
</feature>
<feature type="transmembrane region" description="Helical" evidence="7">
    <location>
        <begin position="185"/>
        <end position="207"/>
    </location>
</feature>
<feature type="transmembrane region" description="Helical" evidence="7">
    <location>
        <begin position="307"/>
        <end position="327"/>
    </location>
</feature>
<feature type="transmembrane region" description="Helical" evidence="7">
    <location>
        <begin position="356"/>
        <end position="375"/>
    </location>
</feature>
<dbReference type="RefSeq" id="WP_344720423.1">
    <property type="nucleotide sequence ID" value="NZ_BAAAUS010000006.1"/>
</dbReference>
<dbReference type="InterPro" id="IPR011701">
    <property type="entry name" value="MFS"/>
</dbReference>
<dbReference type="PRINTS" id="PR01036">
    <property type="entry name" value="TCRTETB"/>
</dbReference>
<dbReference type="PROSITE" id="PS50850">
    <property type="entry name" value="MFS"/>
    <property type="match status" value="1"/>
</dbReference>
<dbReference type="PANTHER" id="PTHR42718:SF9">
    <property type="entry name" value="MAJOR FACILITATOR SUPERFAMILY MULTIDRUG TRANSPORTER MFSC"/>
    <property type="match status" value="1"/>
</dbReference>
<evidence type="ECO:0000259" key="8">
    <source>
        <dbReference type="PROSITE" id="PS50850"/>
    </source>
</evidence>
<comment type="subcellular location">
    <subcellularLocation>
        <location evidence="1">Cell membrane</location>
        <topology evidence="1">Multi-pass membrane protein</topology>
    </subcellularLocation>
</comment>